<dbReference type="EMBL" id="CVQI01028835">
    <property type="protein sequence ID" value="CRK36260.1"/>
    <property type="molecule type" value="Genomic_DNA"/>
</dbReference>
<name>A0A0G4MQ71_VERLO</name>
<proteinExistence type="predicted"/>
<reference evidence="2" key="1">
    <citation type="submission" date="2015-05" db="EMBL/GenBank/DDBJ databases">
        <authorList>
            <person name="Fogelqvist Johan"/>
        </authorList>
    </citation>
    <scope>NUCLEOTIDE SEQUENCE [LARGE SCALE GENOMIC DNA]</scope>
</reference>
<feature type="non-terminal residue" evidence="1">
    <location>
        <position position="71"/>
    </location>
</feature>
<sequence>SVAELNICEGGIAGDVKSCRGSPVETMGVAGSARFSLKVMAEGATINVAKKRWEACVRAARAVCPTGSFRA</sequence>
<feature type="non-terminal residue" evidence="1">
    <location>
        <position position="1"/>
    </location>
</feature>
<evidence type="ECO:0000313" key="2">
    <source>
        <dbReference type="Proteomes" id="UP000045706"/>
    </source>
</evidence>
<gene>
    <name evidence="1" type="ORF">BN1723_018609</name>
</gene>
<evidence type="ECO:0000313" key="1">
    <source>
        <dbReference type="EMBL" id="CRK36260.1"/>
    </source>
</evidence>
<accession>A0A0G4MQ71</accession>
<dbReference type="Proteomes" id="UP000045706">
    <property type="component" value="Unassembled WGS sequence"/>
</dbReference>
<dbReference type="AlphaFoldDB" id="A0A0G4MQ71"/>
<organism evidence="1 2">
    <name type="scientific">Verticillium longisporum</name>
    <name type="common">Verticillium dahliae var. longisporum</name>
    <dbReference type="NCBI Taxonomy" id="100787"/>
    <lineage>
        <taxon>Eukaryota</taxon>
        <taxon>Fungi</taxon>
        <taxon>Dikarya</taxon>
        <taxon>Ascomycota</taxon>
        <taxon>Pezizomycotina</taxon>
        <taxon>Sordariomycetes</taxon>
        <taxon>Hypocreomycetidae</taxon>
        <taxon>Glomerellales</taxon>
        <taxon>Plectosphaerellaceae</taxon>
        <taxon>Verticillium</taxon>
    </lineage>
</organism>
<protein>
    <submittedName>
        <fullName evidence="1">Uncharacterized protein</fullName>
    </submittedName>
</protein>